<evidence type="ECO:0000313" key="14">
    <source>
        <dbReference type="Proteomes" id="UP000288716"/>
    </source>
</evidence>
<dbReference type="Pfam" id="PF04561">
    <property type="entry name" value="RNA_pol_Rpb2_2"/>
    <property type="match status" value="1"/>
</dbReference>
<dbReference type="InterPro" id="IPR037034">
    <property type="entry name" value="RNA_pol_Rpb2_2_sf"/>
</dbReference>
<evidence type="ECO:0000256" key="6">
    <source>
        <dbReference type="ARBA" id="ARBA00022695"/>
    </source>
</evidence>
<keyword evidence="14" id="KW-1185">Reference proteome</keyword>
<evidence type="ECO:0000259" key="11">
    <source>
        <dbReference type="Pfam" id="PF04563"/>
    </source>
</evidence>
<dbReference type="InterPro" id="IPR007645">
    <property type="entry name" value="RNA_pol_Rpb2_3"/>
</dbReference>
<evidence type="ECO:0000256" key="8">
    <source>
        <dbReference type="ARBA" id="ARBA00023242"/>
    </source>
</evidence>
<dbReference type="PANTHER" id="PTHR20856">
    <property type="entry name" value="DNA-DIRECTED RNA POLYMERASE I SUBUNIT 2"/>
    <property type="match status" value="1"/>
</dbReference>
<dbReference type="Pfam" id="PF04563">
    <property type="entry name" value="RNA_pol_Rpb2_1"/>
    <property type="match status" value="1"/>
</dbReference>
<gene>
    <name evidence="13" type="ORF">B4U80_01391</name>
</gene>
<dbReference type="GO" id="GO:0006351">
    <property type="term" value="P:DNA-templated transcription"/>
    <property type="evidence" value="ECO:0007669"/>
    <property type="project" value="InterPro"/>
</dbReference>
<dbReference type="SUPFAM" id="SSF64484">
    <property type="entry name" value="beta and beta-prime subunits of DNA dependent RNA-polymerase"/>
    <property type="match status" value="1"/>
</dbReference>
<evidence type="ECO:0000256" key="5">
    <source>
        <dbReference type="ARBA" id="ARBA00022679"/>
    </source>
</evidence>
<evidence type="ECO:0000313" key="13">
    <source>
        <dbReference type="EMBL" id="RWS21416.1"/>
    </source>
</evidence>
<keyword evidence="6" id="KW-0548">Nucleotidyltransferase</keyword>
<accession>A0A443S1M5</accession>
<dbReference type="OrthoDB" id="10248617at2759"/>
<keyword evidence="7" id="KW-0804">Transcription</keyword>
<reference evidence="13 14" key="1">
    <citation type="journal article" date="2018" name="Gigascience">
        <title>Genomes of trombidid mites reveal novel predicted allergens and laterally-transferred genes associated with secondary metabolism.</title>
        <authorList>
            <person name="Dong X."/>
            <person name="Chaisiri K."/>
            <person name="Xia D."/>
            <person name="Armstrong S.D."/>
            <person name="Fang Y."/>
            <person name="Donnelly M.J."/>
            <person name="Kadowaki T."/>
            <person name="McGarry J.W."/>
            <person name="Darby A.C."/>
            <person name="Makepeace B.L."/>
        </authorList>
    </citation>
    <scope>NUCLEOTIDE SEQUENCE [LARGE SCALE GENOMIC DNA]</scope>
    <source>
        <strain evidence="13">UoL-UT</strain>
    </source>
</reference>
<comment type="caution">
    <text evidence="13">The sequence shown here is derived from an EMBL/GenBank/DDBJ whole genome shotgun (WGS) entry which is preliminary data.</text>
</comment>
<feature type="non-terminal residue" evidence="13">
    <location>
        <position position="559"/>
    </location>
</feature>
<keyword evidence="4 13" id="KW-0240">DNA-directed RNA polymerase</keyword>
<dbReference type="AlphaFoldDB" id="A0A443S1M5"/>
<dbReference type="InterPro" id="IPR007642">
    <property type="entry name" value="RNA_pol_Rpb2_2"/>
</dbReference>
<evidence type="ECO:0000256" key="2">
    <source>
        <dbReference type="ARBA" id="ARBA00006835"/>
    </source>
</evidence>
<dbReference type="STRING" id="299467.A0A443S1M5"/>
<evidence type="ECO:0000259" key="10">
    <source>
        <dbReference type="Pfam" id="PF04561"/>
    </source>
</evidence>
<dbReference type="GO" id="GO:0003899">
    <property type="term" value="F:DNA-directed RNA polymerase activity"/>
    <property type="evidence" value="ECO:0007669"/>
    <property type="project" value="UniProtKB-EC"/>
</dbReference>
<evidence type="ECO:0000256" key="4">
    <source>
        <dbReference type="ARBA" id="ARBA00022478"/>
    </source>
</evidence>
<comment type="subcellular location">
    <subcellularLocation>
        <location evidence="1">Nucleus</location>
    </subcellularLocation>
</comment>
<feature type="domain" description="RNA polymerase beta subunit protrusion" evidence="11">
    <location>
        <begin position="45"/>
        <end position="421"/>
    </location>
</feature>
<evidence type="ECO:0000256" key="3">
    <source>
        <dbReference type="ARBA" id="ARBA00012418"/>
    </source>
</evidence>
<dbReference type="GO" id="GO:0000428">
    <property type="term" value="C:DNA-directed RNA polymerase complex"/>
    <property type="evidence" value="ECO:0007669"/>
    <property type="project" value="UniProtKB-KW"/>
</dbReference>
<sequence>MSQTFDTRALLDEINKITEAPNQKHVHSKDYHDLNSKHYEVFKKLGKAHVESFNFMIDDAFPRGIQALQPLEMELPGNDRLEIKVTDALVGMPLVHKDCNARTNLVYPSECRMRGTTYKSKLTLSFSVKVNKNVKGVFQEEVGEIPIMVMSKKCNISNLTPKQLVKRYEDAAEFGGYFILNGKERIIRFLTAQRRNYPMAVARKTWVQSGHLFTEYGVSIRCVGPDQIGSNLVLHYLSNGTAKLRFFYEKQPVFIPIVMVLKALCNYTDQYIYTELVKGKESDSFYCSCIMDMLRYLHQEQVYTHDDVKKYIGERLRIKTDLPEWYTDQQVAEFLFKKCVAIHLNNNNDKFNLLVHMTQKLFAAAHGECALENPDNPMYHELYMSGHIYFTLLLERIEMFLTAVKRQLKRTIEQKATVELTLPALKKVMSAKYGLICRPVEHLISTGNLQSKTGLGLMQTSGISVVAEKINYWRFISHFRAVHRGAYFTEMKTTACRKLYPEAWGFLCPVHTPDGTPCGLLNHMTEMCIITNKQASVRDLLKVLVNLGMEQIDKPIVSK</sequence>
<dbReference type="Pfam" id="PF04565">
    <property type="entry name" value="RNA_pol_Rpb2_3"/>
    <property type="match status" value="1"/>
</dbReference>
<feature type="domain" description="RNA polymerase Rpb2" evidence="12">
    <location>
        <begin position="465"/>
        <end position="530"/>
    </location>
</feature>
<evidence type="ECO:0000256" key="9">
    <source>
        <dbReference type="RuleBase" id="RU000434"/>
    </source>
</evidence>
<dbReference type="Proteomes" id="UP000288716">
    <property type="component" value="Unassembled WGS sequence"/>
</dbReference>
<dbReference type="GO" id="GO:0032549">
    <property type="term" value="F:ribonucleoside binding"/>
    <property type="evidence" value="ECO:0007669"/>
    <property type="project" value="InterPro"/>
</dbReference>
<evidence type="ECO:0000256" key="1">
    <source>
        <dbReference type="ARBA" id="ARBA00004123"/>
    </source>
</evidence>
<protein>
    <recommendedName>
        <fullName evidence="3">DNA-directed RNA polymerase</fullName>
        <ecNumber evidence="3">2.7.7.6</ecNumber>
    </recommendedName>
</protein>
<dbReference type="Gene3D" id="3.90.1110.10">
    <property type="entry name" value="RNA polymerase Rpb2, domain 2"/>
    <property type="match status" value="1"/>
</dbReference>
<name>A0A443S1M5_9ACAR</name>
<organism evidence="13 14">
    <name type="scientific">Leptotrombidium deliense</name>
    <dbReference type="NCBI Taxonomy" id="299467"/>
    <lineage>
        <taxon>Eukaryota</taxon>
        <taxon>Metazoa</taxon>
        <taxon>Ecdysozoa</taxon>
        <taxon>Arthropoda</taxon>
        <taxon>Chelicerata</taxon>
        <taxon>Arachnida</taxon>
        <taxon>Acari</taxon>
        <taxon>Acariformes</taxon>
        <taxon>Trombidiformes</taxon>
        <taxon>Prostigmata</taxon>
        <taxon>Anystina</taxon>
        <taxon>Parasitengona</taxon>
        <taxon>Trombiculoidea</taxon>
        <taxon>Trombiculidae</taxon>
        <taxon>Leptotrombidium</taxon>
    </lineage>
</organism>
<dbReference type="Gene3D" id="3.90.1100.10">
    <property type="match status" value="1"/>
</dbReference>
<dbReference type="GO" id="GO:0003677">
    <property type="term" value="F:DNA binding"/>
    <property type="evidence" value="ECO:0007669"/>
    <property type="project" value="InterPro"/>
</dbReference>
<dbReference type="VEuPathDB" id="VectorBase:LDEU010624"/>
<dbReference type="EC" id="2.7.7.6" evidence="3"/>
<feature type="domain" description="RNA polymerase Rpb2" evidence="10">
    <location>
        <begin position="220"/>
        <end position="376"/>
    </location>
</feature>
<comment type="similarity">
    <text evidence="2 9">Belongs to the RNA polymerase beta chain family.</text>
</comment>
<dbReference type="InterPro" id="IPR015712">
    <property type="entry name" value="DNA-dir_RNA_pol_su2"/>
</dbReference>
<keyword evidence="5" id="KW-0808">Transferase</keyword>
<dbReference type="EMBL" id="NCKV01012316">
    <property type="protein sequence ID" value="RWS21416.1"/>
    <property type="molecule type" value="Genomic_DNA"/>
</dbReference>
<dbReference type="FunFam" id="3.90.1100.10:FF:000008">
    <property type="entry name" value="DNA-directed RNA polymerase subunit beta"/>
    <property type="match status" value="1"/>
</dbReference>
<keyword evidence="8" id="KW-0539">Nucleus</keyword>
<dbReference type="GO" id="GO:0005634">
    <property type="term" value="C:nucleus"/>
    <property type="evidence" value="ECO:0007669"/>
    <property type="project" value="UniProtKB-SubCell"/>
</dbReference>
<evidence type="ECO:0000256" key="7">
    <source>
        <dbReference type="ARBA" id="ARBA00023163"/>
    </source>
</evidence>
<proteinExistence type="inferred from homology"/>
<dbReference type="InterPro" id="IPR007644">
    <property type="entry name" value="RNA_pol_bsu_protrusion"/>
</dbReference>
<evidence type="ECO:0000259" key="12">
    <source>
        <dbReference type="Pfam" id="PF04565"/>
    </source>
</evidence>